<evidence type="ECO:0000256" key="1">
    <source>
        <dbReference type="ARBA" id="ARBA00022729"/>
    </source>
</evidence>
<keyword evidence="5" id="KW-1185">Reference proteome</keyword>
<dbReference type="PIRSF" id="PIRSF039026">
    <property type="entry name" value="SiaP"/>
    <property type="match status" value="1"/>
</dbReference>
<dbReference type="InterPro" id="IPR038404">
    <property type="entry name" value="TRAP_DctP_sf"/>
</dbReference>
<feature type="binding site" evidence="3">
    <location>
        <position position="236"/>
    </location>
    <ligand>
        <name>Na(+)</name>
        <dbReference type="ChEBI" id="CHEBI:29101"/>
    </ligand>
</feature>
<proteinExistence type="predicted"/>
<dbReference type="GO" id="GO:0031317">
    <property type="term" value="C:tripartite ATP-independent periplasmic transporter complex"/>
    <property type="evidence" value="ECO:0007669"/>
    <property type="project" value="InterPro"/>
</dbReference>
<dbReference type="EMBL" id="VWPJ01000006">
    <property type="protein sequence ID" value="KAA5605988.1"/>
    <property type="molecule type" value="Genomic_DNA"/>
</dbReference>
<keyword evidence="1" id="KW-0732">Signal</keyword>
<dbReference type="Gene3D" id="3.40.190.170">
    <property type="entry name" value="Bacterial extracellular solute-binding protein, family 7"/>
    <property type="match status" value="1"/>
</dbReference>
<dbReference type="Pfam" id="PF03480">
    <property type="entry name" value="DctP"/>
    <property type="match status" value="1"/>
</dbReference>
<feature type="binding site" evidence="2">
    <location>
        <position position="177"/>
    </location>
    <ligand>
        <name>substrate</name>
    </ligand>
</feature>
<dbReference type="PANTHER" id="PTHR33376:SF5">
    <property type="entry name" value="EXTRACYTOPLASMIC SOLUTE RECEPTOR PROTEIN"/>
    <property type="match status" value="1"/>
</dbReference>
<dbReference type="InterPro" id="IPR026289">
    <property type="entry name" value="SBP_TakP-like"/>
</dbReference>
<feature type="binding site" evidence="3">
    <location>
        <position position="235"/>
    </location>
    <ligand>
        <name>substrate</name>
    </ligand>
</feature>
<name>A0A5M6IEL4_9PROT</name>
<feature type="binding site" evidence="3">
    <location>
        <position position="266"/>
    </location>
    <ligand>
        <name>substrate</name>
    </ligand>
</feature>
<comment type="caution">
    <text evidence="4">The sequence shown here is derived from an EMBL/GenBank/DDBJ whole genome shotgun (WGS) entry which is preliminary data.</text>
</comment>
<dbReference type="RefSeq" id="WP_150061919.1">
    <property type="nucleotide sequence ID" value="NZ_JACHII010000002.1"/>
</dbReference>
<protein>
    <submittedName>
        <fullName evidence="4">ABC transporter substrate-binding protein</fullName>
    </submittedName>
</protein>
<dbReference type="OrthoDB" id="9769667at2"/>
<evidence type="ECO:0000313" key="5">
    <source>
        <dbReference type="Proteomes" id="UP000324065"/>
    </source>
</evidence>
<evidence type="ECO:0000256" key="3">
    <source>
        <dbReference type="PIRSR" id="PIRSR039026-2"/>
    </source>
</evidence>
<feature type="binding site" evidence="2">
    <location>
        <position position="197"/>
    </location>
    <ligand>
        <name>substrate</name>
    </ligand>
</feature>
<dbReference type="InterPro" id="IPR006311">
    <property type="entry name" value="TAT_signal"/>
</dbReference>
<dbReference type="PROSITE" id="PS51318">
    <property type="entry name" value="TAT"/>
    <property type="match status" value="1"/>
</dbReference>
<dbReference type="InterPro" id="IPR018389">
    <property type="entry name" value="DctP_fam"/>
</dbReference>
<gene>
    <name evidence="4" type="ORF">F1188_08180</name>
</gene>
<evidence type="ECO:0000313" key="4">
    <source>
        <dbReference type="EMBL" id="KAA5605988.1"/>
    </source>
</evidence>
<dbReference type="GO" id="GO:0046872">
    <property type="term" value="F:metal ion binding"/>
    <property type="evidence" value="ECO:0007669"/>
    <property type="project" value="UniProtKB-KW"/>
</dbReference>
<dbReference type="NCBIfam" id="NF037995">
    <property type="entry name" value="TRAP_S1"/>
    <property type="match status" value="1"/>
</dbReference>
<dbReference type="Proteomes" id="UP000324065">
    <property type="component" value="Unassembled WGS sequence"/>
</dbReference>
<accession>A0A5M6IEL4</accession>
<sequence>MSGDTRKTTASPPTDDRVASRRRFLSSAAVGGAAVAATGLSMPSLATAAGQTRNIRIQTSWQPGTTGYKIFETWCASVKEVTGGELAFQPFPAGSVSGDFQLFDAVRNGVLDAMNLFTTYWVSRMPAAVFLTGFPMGPPHPHHWDMLFYSFGVADIARELYRQQGLEWVGLVHHDMNVIHSKKPISSLKDFEGLKIRMPGGIIAECFAAIGARTTLLPGSEVYPALEKGTIDAADYVGPAVDYDLGFQQVAKYIVMGPTSSPCLHQAVDPMDVAFSRRVWDSLRPQMQELLTDMVNAYSRVHYTGIQEANAASWAKYAEAGVSVTRLPEEDATAFRKVSIPLWFKWANADPMAARIFQKHLALMQDPTVALIDPADIEGFELKL</sequence>
<organism evidence="4 5">
    <name type="scientific">Roseospira marina</name>
    <dbReference type="NCBI Taxonomy" id="140057"/>
    <lineage>
        <taxon>Bacteria</taxon>
        <taxon>Pseudomonadati</taxon>
        <taxon>Pseudomonadota</taxon>
        <taxon>Alphaproteobacteria</taxon>
        <taxon>Rhodospirillales</taxon>
        <taxon>Rhodospirillaceae</taxon>
        <taxon>Roseospira</taxon>
    </lineage>
</organism>
<dbReference type="GO" id="GO:0055085">
    <property type="term" value="P:transmembrane transport"/>
    <property type="evidence" value="ECO:0007669"/>
    <property type="project" value="InterPro"/>
</dbReference>
<keyword evidence="3" id="KW-0479">Metal-binding</keyword>
<dbReference type="AlphaFoldDB" id="A0A5M6IEL4"/>
<reference evidence="4 5" key="1">
    <citation type="submission" date="2019-09" db="EMBL/GenBank/DDBJ databases">
        <title>Genome sequence of Roseospira marina, one of the more divergent members of the non-sulfur purple photosynthetic bacterial family, the Rhodospirillaceae.</title>
        <authorList>
            <person name="Meyer T."/>
            <person name="Kyndt J."/>
        </authorList>
    </citation>
    <scope>NUCLEOTIDE SEQUENCE [LARGE SCALE GENOMIC DNA]</scope>
    <source>
        <strain evidence="4 5">DSM 15113</strain>
    </source>
</reference>
<dbReference type="PANTHER" id="PTHR33376">
    <property type="match status" value="1"/>
</dbReference>
<evidence type="ECO:0000256" key="2">
    <source>
        <dbReference type="PIRSR" id="PIRSR039026-1"/>
    </source>
</evidence>